<keyword evidence="2" id="KW-1185">Reference proteome</keyword>
<dbReference type="EMBL" id="CP126446">
    <property type="protein sequence ID" value="WIF96708.1"/>
    <property type="molecule type" value="Genomic_DNA"/>
</dbReference>
<name>A0ABY8UTG2_9BACI</name>
<reference evidence="1 2" key="1">
    <citation type="submission" date="2023-05" db="EMBL/GenBank/DDBJ databases">
        <title>Comparative genomics reveals the evidence of polycyclic aromatic hydrocarbons degradation in moderately halophilic genus Pontibacillus.</title>
        <authorList>
            <person name="Yang H."/>
            <person name="Qian Z."/>
        </authorList>
    </citation>
    <scope>NUCLEOTIDE SEQUENCE [LARGE SCALE GENOMIC DNA]</scope>
    <source>
        <strain evidence="2">HN14</strain>
    </source>
</reference>
<evidence type="ECO:0000313" key="1">
    <source>
        <dbReference type="EMBL" id="WIF96708.1"/>
    </source>
</evidence>
<dbReference type="SUPFAM" id="SSF103642">
    <property type="entry name" value="Sec-C motif"/>
    <property type="match status" value="1"/>
</dbReference>
<accession>A0ABY8UTG2</accession>
<dbReference type="Gene3D" id="3.10.450.50">
    <property type="match status" value="1"/>
</dbReference>
<dbReference type="Proteomes" id="UP001236652">
    <property type="component" value="Chromosome"/>
</dbReference>
<sequence length="388" mass="45013">MGLIGRNEKCHCGSGRKYKKCCLESDNNNIENGVLPGKGNKAFDLVAPKHDSSMGIKELVLAQLDQVNVWLSRESINDLGIEFNSKELLEIANSKDMTYKFFQVNREILELKGIKHPYREMKLVEERAASLPSLSENERRILRTVAESSLGEYEMLSDMQTADYGAMKVLNDFAYRSIKEGVTDDKGNISWVNLYVDTNEKQEEILVNWEYEYSDDQEVYEYVELNFCHLDELHNEYQKLAHSFHGLEDSSKDQLATALFQEKALPEKSRRRASYNGIINYYTGIFENELRILINHKEKQERPQLMMKNIVDYLHINSLPYISGNINDLPARLDEIRKIRNEISHGKGGLYEDYCKVKKLALDDEAFKFISWCKVYFEDIEEKVTPLP</sequence>
<evidence type="ECO:0000313" key="2">
    <source>
        <dbReference type="Proteomes" id="UP001236652"/>
    </source>
</evidence>
<organism evidence="1 2">
    <name type="scientific">Pontibacillus chungwhensis</name>
    <dbReference type="NCBI Taxonomy" id="265426"/>
    <lineage>
        <taxon>Bacteria</taxon>
        <taxon>Bacillati</taxon>
        <taxon>Bacillota</taxon>
        <taxon>Bacilli</taxon>
        <taxon>Bacillales</taxon>
        <taxon>Bacillaceae</taxon>
        <taxon>Pontibacillus</taxon>
    </lineage>
</organism>
<protein>
    <submittedName>
        <fullName evidence="1">SEC-C domain-containing protein</fullName>
    </submittedName>
</protein>
<dbReference type="RefSeq" id="WP_231416974.1">
    <property type="nucleotide sequence ID" value="NZ_CP126446.1"/>
</dbReference>
<dbReference type="Pfam" id="PF02810">
    <property type="entry name" value="SEC-C"/>
    <property type="match status" value="1"/>
</dbReference>
<gene>
    <name evidence="1" type="ORF">QNI29_13220</name>
</gene>
<dbReference type="InterPro" id="IPR004027">
    <property type="entry name" value="SEC_C_motif"/>
</dbReference>
<proteinExistence type="predicted"/>